<dbReference type="Pfam" id="PF24621">
    <property type="entry name" value="DHQS_C"/>
    <property type="match status" value="1"/>
</dbReference>
<dbReference type="GO" id="GO:0009073">
    <property type="term" value="P:aromatic amino acid family biosynthetic process"/>
    <property type="evidence" value="ECO:0007669"/>
    <property type="project" value="UniProtKB-KW"/>
</dbReference>
<evidence type="ECO:0000256" key="14">
    <source>
        <dbReference type="ARBA" id="ARBA00023027"/>
    </source>
</evidence>
<evidence type="ECO:0000256" key="2">
    <source>
        <dbReference type="ARBA" id="ARBA00001911"/>
    </source>
</evidence>
<dbReference type="FunFam" id="3.40.50.1970:FF:000007">
    <property type="entry name" value="Pentafunctional AROM polypeptide"/>
    <property type="match status" value="1"/>
</dbReference>
<evidence type="ECO:0000256" key="6">
    <source>
        <dbReference type="ARBA" id="ARBA00005412"/>
    </source>
</evidence>
<evidence type="ECO:0000256" key="17">
    <source>
        <dbReference type="ARBA" id="ARBA00023285"/>
    </source>
</evidence>
<keyword evidence="16 18" id="KW-0456">Lyase</keyword>
<dbReference type="InterPro" id="IPR050071">
    <property type="entry name" value="Dehydroquinate_synthase"/>
</dbReference>
<evidence type="ECO:0000259" key="20">
    <source>
        <dbReference type="Pfam" id="PF24621"/>
    </source>
</evidence>
<name>W7CXA5_9LIST</name>
<dbReference type="InterPro" id="IPR030963">
    <property type="entry name" value="DHQ_synth_fam"/>
</dbReference>
<dbReference type="Gene3D" id="3.40.50.1970">
    <property type="match status" value="1"/>
</dbReference>
<evidence type="ECO:0000256" key="4">
    <source>
        <dbReference type="ARBA" id="ARBA00004496"/>
    </source>
</evidence>
<reference evidence="21 22" key="1">
    <citation type="submission" date="2012-12" db="EMBL/GenBank/DDBJ databases">
        <title>Novel taxa of Listeriaceae from agricultural environments in the United States.</title>
        <authorList>
            <person name="den Bakker H.C."/>
            <person name="Allred A."/>
            <person name="Warchocki S."/>
            <person name="Wright E.M."/>
            <person name="Burrell A."/>
            <person name="Nightingale K.K."/>
            <person name="Kephart D."/>
            <person name="Wiedmann M."/>
        </authorList>
    </citation>
    <scope>NUCLEOTIDE SEQUENCE [LARGE SCALE GENOMIC DNA]</scope>
    <source>
        <strain evidence="21 22">FSL F6-1037</strain>
    </source>
</reference>
<dbReference type="InterPro" id="IPR056179">
    <property type="entry name" value="DHQS_C"/>
</dbReference>
<dbReference type="EC" id="4.2.3.4" evidence="7 18"/>
<dbReference type="EMBL" id="AODH01000010">
    <property type="protein sequence ID" value="EUJ41607.1"/>
    <property type="molecule type" value="Genomic_DNA"/>
</dbReference>
<comment type="cofactor">
    <cofactor evidence="18">
        <name>Co(2+)</name>
        <dbReference type="ChEBI" id="CHEBI:48828"/>
    </cofactor>
    <cofactor evidence="18">
        <name>Zn(2+)</name>
        <dbReference type="ChEBI" id="CHEBI:29105"/>
    </cofactor>
    <text evidence="18">Binds 1 divalent metal cation per subunit. Can use either Co(2+) or Zn(2+).</text>
</comment>
<evidence type="ECO:0000256" key="3">
    <source>
        <dbReference type="ARBA" id="ARBA00001947"/>
    </source>
</evidence>
<dbReference type="NCBIfam" id="TIGR01357">
    <property type="entry name" value="aroB"/>
    <property type="match status" value="1"/>
</dbReference>
<keyword evidence="14 18" id="KW-0520">NAD</keyword>
<comment type="cofactor">
    <cofactor evidence="2 18">
        <name>NAD(+)</name>
        <dbReference type="ChEBI" id="CHEBI:57540"/>
    </cofactor>
</comment>
<dbReference type="GO" id="GO:0003856">
    <property type="term" value="F:3-dehydroquinate synthase activity"/>
    <property type="evidence" value="ECO:0007669"/>
    <property type="project" value="UniProtKB-UniRule"/>
</dbReference>
<feature type="binding site" evidence="18">
    <location>
        <position position="151"/>
    </location>
    <ligand>
        <name>NAD(+)</name>
        <dbReference type="ChEBI" id="CHEBI:57540"/>
    </ligand>
</feature>
<feature type="domain" description="3-dehydroquinate synthase C-terminal" evidence="20">
    <location>
        <begin position="181"/>
        <end position="324"/>
    </location>
</feature>
<comment type="caution">
    <text evidence="21">The sequence shown here is derived from an EMBL/GenBank/DDBJ whole genome shotgun (WGS) entry which is preliminary data.</text>
</comment>
<evidence type="ECO:0000256" key="13">
    <source>
        <dbReference type="ARBA" id="ARBA00022833"/>
    </source>
</evidence>
<proteinExistence type="inferred from homology"/>
<feature type="binding site" evidence="18">
    <location>
        <begin position="130"/>
        <end position="131"/>
    </location>
    <ligand>
        <name>NAD(+)</name>
        <dbReference type="ChEBI" id="CHEBI:57540"/>
    </ligand>
</feature>
<dbReference type="GO" id="GO:0005737">
    <property type="term" value="C:cytoplasm"/>
    <property type="evidence" value="ECO:0007669"/>
    <property type="project" value="UniProtKB-SubCell"/>
</dbReference>
<dbReference type="PIRSF" id="PIRSF001455">
    <property type="entry name" value="DHQ_synth"/>
    <property type="match status" value="1"/>
</dbReference>
<evidence type="ECO:0000256" key="11">
    <source>
        <dbReference type="ARBA" id="ARBA00022723"/>
    </source>
</evidence>
<dbReference type="SUPFAM" id="SSF56796">
    <property type="entry name" value="Dehydroquinate synthase-like"/>
    <property type="match status" value="1"/>
</dbReference>
<dbReference type="STRING" id="1265861.BCAMP_02965"/>
<evidence type="ECO:0000256" key="10">
    <source>
        <dbReference type="ARBA" id="ARBA00022605"/>
    </source>
</evidence>
<dbReference type="HAMAP" id="MF_00110">
    <property type="entry name" value="DHQ_synthase"/>
    <property type="match status" value="1"/>
</dbReference>
<comment type="catalytic activity">
    <reaction evidence="1 18">
        <text>7-phospho-2-dehydro-3-deoxy-D-arabino-heptonate = 3-dehydroquinate + phosphate</text>
        <dbReference type="Rhea" id="RHEA:21968"/>
        <dbReference type="ChEBI" id="CHEBI:32364"/>
        <dbReference type="ChEBI" id="CHEBI:43474"/>
        <dbReference type="ChEBI" id="CHEBI:58394"/>
        <dbReference type="EC" id="4.2.3.4"/>
    </reaction>
</comment>
<evidence type="ECO:0000256" key="16">
    <source>
        <dbReference type="ARBA" id="ARBA00023239"/>
    </source>
</evidence>
<keyword evidence="17 18" id="KW-0170">Cobalt</keyword>
<protein>
    <recommendedName>
        <fullName evidence="8 18">3-dehydroquinate synthase</fullName>
        <shortName evidence="18">DHQS</shortName>
        <ecNumber evidence="7 18">4.2.3.4</ecNumber>
    </recommendedName>
</protein>
<dbReference type="Pfam" id="PF01761">
    <property type="entry name" value="DHQ_synthase"/>
    <property type="match status" value="1"/>
</dbReference>
<keyword evidence="15 18" id="KW-0057">Aromatic amino acid biosynthesis</keyword>
<keyword evidence="10 18" id="KW-0028">Amino-acid biosynthesis</keyword>
<evidence type="ECO:0000256" key="1">
    <source>
        <dbReference type="ARBA" id="ARBA00001393"/>
    </source>
</evidence>
<dbReference type="RefSeq" id="WP_232217896.1">
    <property type="nucleotide sequence ID" value="NZ_AODH01000010.1"/>
</dbReference>
<evidence type="ECO:0000256" key="8">
    <source>
        <dbReference type="ARBA" id="ARBA00017684"/>
    </source>
</evidence>
<dbReference type="PATRIC" id="fig|1265861.3.peg.579"/>
<gene>
    <name evidence="18 21" type="primary">aroB</name>
    <name evidence="21" type="ORF">BCAMP_02965</name>
</gene>
<dbReference type="GO" id="GO:0009423">
    <property type="term" value="P:chorismate biosynthetic process"/>
    <property type="evidence" value="ECO:0007669"/>
    <property type="project" value="UniProtKB-UniRule"/>
</dbReference>
<accession>W7CXA5</accession>
<keyword evidence="11 18" id="KW-0479">Metal-binding</keyword>
<sequence>MPTITVKTATASYPVVVEQNCLQQQKKTIEGLLANYSHVLVITDQHVSILYKEVCDWLQNSSNSVLPFVTPNGESAKTFAIYEAAMTHMISHNLDRKSVIVALGGGAVGDLAGFVAASYMRGIDFIQLPTTVLAHDSAVGGKTAINHPLAKNIVGAFHQPQAVYYDTSLLASLPERQMRSGFAELIKHGLIADATLLAEVMANYQNCASLYARDMTPFLTKGIQIKADIVAEDEREQGIRAYLNFGHTFGHAVEAAGDFKHWFHGEAIMIGMKFALLLSQQLTGLQFDVTRWQHWAEKLGYDFSLPPTLTFEQLYDKMMHDKKNNLSSDSFCFVERGRSTDFTSCDENTVSRSI</sequence>
<evidence type="ECO:0000256" key="9">
    <source>
        <dbReference type="ARBA" id="ARBA00022490"/>
    </source>
</evidence>
<evidence type="ECO:0000313" key="21">
    <source>
        <dbReference type="EMBL" id="EUJ41607.1"/>
    </source>
</evidence>
<comment type="pathway">
    <text evidence="5 18">Metabolic intermediate biosynthesis; chorismate biosynthesis; chorismate from D-erythrose 4-phosphate and phosphoenolpyruvate: step 2/7.</text>
</comment>
<evidence type="ECO:0000256" key="5">
    <source>
        <dbReference type="ARBA" id="ARBA00004661"/>
    </source>
</evidence>
<keyword evidence="12 18" id="KW-0547">Nucleotide-binding</keyword>
<dbReference type="AlphaFoldDB" id="W7CXA5"/>
<keyword evidence="9 18" id="KW-0963">Cytoplasm</keyword>
<dbReference type="PANTHER" id="PTHR43622">
    <property type="entry name" value="3-DEHYDROQUINATE SYNTHASE"/>
    <property type="match status" value="1"/>
</dbReference>
<evidence type="ECO:0000256" key="12">
    <source>
        <dbReference type="ARBA" id="ARBA00022741"/>
    </source>
</evidence>
<evidence type="ECO:0000256" key="7">
    <source>
        <dbReference type="ARBA" id="ARBA00013031"/>
    </source>
</evidence>
<dbReference type="Gene3D" id="1.20.1090.10">
    <property type="entry name" value="Dehydroquinate synthase-like - alpha domain"/>
    <property type="match status" value="1"/>
</dbReference>
<dbReference type="InterPro" id="IPR016037">
    <property type="entry name" value="DHQ_synth_AroB"/>
</dbReference>
<dbReference type="PANTHER" id="PTHR43622:SF7">
    <property type="entry name" value="3-DEHYDROQUINATE SYNTHASE, CHLOROPLASTIC"/>
    <property type="match status" value="1"/>
</dbReference>
<dbReference type="GO" id="GO:0008652">
    <property type="term" value="P:amino acid biosynthetic process"/>
    <property type="evidence" value="ECO:0007669"/>
    <property type="project" value="UniProtKB-KW"/>
</dbReference>
<dbReference type="InterPro" id="IPR030960">
    <property type="entry name" value="DHQS/DOIS_N"/>
</dbReference>
<evidence type="ECO:0000259" key="19">
    <source>
        <dbReference type="Pfam" id="PF01761"/>
    </source>
</evidence>
<organism evidence="21 22">
    <name type="scientific">Brochothrix campestris FSL F6-1037</name>
    <dbReference type="NCBI Taxonomy" id="1265861"/>
    <lineage>
        <taxon>Bacteria</taxon>
        <taxon>Bacillati</taxon>
        <taxon>Bacillota</taxon>
        <taxon>Bacilli</taxon>
        <taxon>Bacillales</taxon>
        <taxon>Listeriaceae</taxon>
        <taxon>Brochothrix</taxon>
    </lineage>
</organism>
<evidence type="ECO:0000313" key="22">
    <source>
        <dbReference type="Proteomes" id="UP000019243"/>
    </source>
</evidence>
<comment type="subcellular location">
    <subcellularLocation>
        <location evidence="4 18">Cytoplasm</location>
    </subcellularLocation>
</comment>
<feature type="binding site" evidence="18">
    <location>
        <position position="142"/>
    </location>
    <ligand>
        <name>NAD(+)</name>
        <dbReference type="ChEBI" id="CHEBI:57540"/>
    </ligand>
</feature>
<comment type="caution">
    <text evidence="18">Lacks conserved residue(s) required for the propagation of feature annotation.</text>
</comment>
<dbReference type="Proteomes" id="UP000019243">
    <property type="component" value="Unassembled WGS sequence"/>
</dbReference>
<keyword evidence="22" id="KW-1185">Reference proteome</keyword>
<feature type="binding site" evidence="18">
    <location>
        <position position="264"/>
    </location>
    <ligand>
        <name>Zn(2+)</name>
        <dbReference type="ChEBI" id="CHEBI:29105"/>
    </ligand>
</feature>
<feature type="binding site" evidence="18">
    <location>
        <begin position="106"/>
        <end position="110"/>
    </location>
    <ligand>
        <name>NAD(+)</name>
        <dbReference type="ChEBI" id="CHEBI:57540"/>
    </ligand>
</feature>
<feature type="binding site" evidence="18">
    <location>
        <position position="247"/>
    </location>
    <ligand>
        <name>Zn(2+)</name>
        <dbReference type="ChEBI" id="CHEBI:29105"/>
    </ligand>
</feature>
<dbReference type="UniPathway" id="UPA00053">
    <property type="reaction ID" value="UER00085"/>
</dbReference>
<keyword evidence="13 18" id="KW-0862">Zinc</keyword>
<feature type="domain" description="3-dehydroquinate synthase N-terminal" evidence="19">
    <location>
        <begin position="69"/>
        <end position="179"/>
    </location>
</feature>
<comment type="similarity">
    <text evidence="6 18">Belongs to the sugar phosphate cyclases superfamily. Dehydroquinate synthase family.</text>
</comment>
<feature type="binding site" evidence="18">
    <location>
        <position position="184"/>
    </location>
    <ligand>
        <name>Zn(2+)</name>
        <dbReference type="ChEBI" id="CHEBI:29105"/>
    </ligand>
</feature>
<dbReference type="CDD" id="cd08195">
    <property type="entry name" value="DHQS"/>
    <property type="match status" value="1"/>
</dbReference>
<dbReference type="GO" id="GO:0046872">
    <property type="term" value="F:metal ion binding"/>
    <property type="evidence" value="ECO:0007669"/>
    <property type="project" value="UniProtKB-KW"/>
</dbReference>
<evidence type="ECO:0000256" key="15">
    <source>
        <dbReference type="ARBA" id="ARBA00023141"/>
    </source>
</evidence>
<comment type="cofactor">
    <cofactor evidence="3">
        <name>Zn(2+)</name>
        <dbReference type="ChEBI" id="CHEBI:29105"/>
    </cofactor>
</comment>
<dbReference type="GO" id="GO:0000166">
    <property type="term" value="F:nucleotide binding"/>
    <property type="evidence" value="ECO:0007669"/>
    <property type="project" value="UniProtKB-KW"/>
</dbReference>
<comment type="function">
    <text evidence="18">Catalyzes the conversion of 3-deoxy-D-arabino-heptulosonate 7-phosphate (DAHP) to dehydroquinate (DHQ).</text>
</comment>
<evidence type="ECO:0000256" key="18">
    <source>
        <dbReference type="HAMAP-Rule" id="MF_00110"/>
    </source>
</evidence>